<comment type="caution">
    <text evidence="1">The sequence shown here is derived from an EMBL/GenBank/DDBJ whole genome shotgun (WGS) entry which is preliminary data.</text>
</comment>
<gene>
    <name evidence="1" type="ORF">B0I26_11941</name>
</gene>
<evidence type="ECO:0000313" key="1">
    <source>
        <dbReference type="EMBL" id="RAK15680.1"/>
    </source>
</evidence>
<name>A0A327Y3H6_9BACL</name>
<organism evidence="1 2">
    <name type="scientific">Paranoxybacillus vitaminiphilus</name>
    <dbReference type="NCBI Taxonomy" id="581036"/>
    <lineage>
        <taxon>Bacteria</taxon>
        <taxon>Bacillati</taxon>
        <taxon>Bacillota</taxon>
        <taxon>Bacilli</taxon>
        <taxon>Bacillales</taxon>
        <taxon>Anoxybacillaceae</taxon>
        <taxon>Paranoxybacillus</taxon>
    </lineage>
</organism>
<reference evidence="1 2" key="1">
    <citation type="submission" date="2018-06" db="EMBL/GenBank/DDBJ databases">
        <title>Genomic Encyclopedia of Type Strains, Phase III (KMG-III): the genomes of soil and plant-associated and newly described type strains.</title>
        <authorList>
            <person name="Whitman W."/>
        </authorList>
    </citation>
    <scope>NUCLEOTIDE SEQUENCE [LARGE SCALE GENOMIC DNA]</scope>
    <source>
        <strain evidence="1 2">CGMCC 1.8979</strain>
    </source>
</reference>
<sequence length="42" mass="4930">MYGNRQYFGGFFVRFHVYFCYRGNGFTNEKRGKHEGGAQTSD</sequence>
<dbReference type="Proteomes" id="UP000248555">
    <property type="component" value="Unassembled WGS sequence"/>
</dbReference>
<dbReference type="EMBL" id="QLMH01000019">
    <property type="protein sequence ID" value="RAK15680.1"/>
    <property type="molecule type" value="Genomic_DNA"/>
</dbReference>
<accession>A0A327Y3H6</accession>
<keyword evidence="2" id="KW-1185">Reference proteome</keyword>
<evidence type="ECO:0000313" key="2">
    <source>
        <dbReference type="Proteomes" id="UP000248555"/>
    </source>
</evidence>
<dbReference type="AlphaFoldDB" id="A0A327Y3H6"/>
<protein>
    <submittedName>
        <fullName evidence="1">Uncharacterized protein</fullName>
    </submittedName>
</protein>
<proteinExistence type="predicted"/>